<evidence type="ECO:0000313" key="1">
    <source>
        <dbReference type="EMBL" id="TCP62513.1"/>
    </source>
</evidence>
<reference evidence="1 2" key="1">
    <citation type="submission" date="2019-03" db="EMBL/GenBank/DDBJ databases">
        <title>Genomic Encyclopedia of Type Strains, Phase IV (KMG-IV): sequencing the most valuable type-strain genomes for metagenomic binning, comparative biology and taxonomic classification.</title>
        <authorList>
            <person name="Goeker M."/>
        </authorList>
    </citation>
    <scope>NUCLEOTIDE SEQUENCE [LARGE SCALE GENOMIC DNA]</scope>
    <source>
        <strain evidence="1 2">DSM 11170</strain>
    </source>
</reference>
<name>A0A4R2RHP0_9FIRM</name>
<dbReference type="AlphaFoldDB" id="A0A4R2RHP0"/>
<gene>
    <name evidence="1" type="ORF">EDD73_12111</name>
</gene>
<protein>
    <submittedName>
        <fullName evidence="1">Uncharacterized protein</fullName>
    </submittedName>
</protein>
<organism evidence="1 2">
    <name type="scientific">Heliophilum fasciatum</name>
    <dbReference type="NCBI Taxonomy" id="35700"/>
    <lineage>
        <taxon>Bacteria</taxon>
        <taxon>Bacillati</taxon>
        <taxon>Bacillota</taxon>
        <taxon>Clostridia</taxon>
        <taxon>Eubacteriales</taxon>
        <taxon>Heliobacteriaceae</taxon>
        <taxon>Heliophilum</taxon>
    </lineage>
</organism>
<sequence>MSKPTLTIHKTQAEIKEQLIKAKIAEHASKKAKGEKATLDSLAEKLDLIIDMLSKD</sequence>
<evidence type="ECO:0000313" key="2">
    <source>
        <dbReference type="Proteomes" id="UP000294813"/>
    </source>
</evidence>
<proteinExistence type="predicted"/>
<dbReference type="RefSeq" id="WP_165876466.1">
    <property type="nucleotide sequence ID" value="NZ_JAOQNU010000020.1"/>
</dbReference>
<accession>A0A4R2RHP0</accession>
<dbReference type="Proteomes" id="UP000294813">
    <property type="component" value="Unassembled WGS sequence"/>
</dbReference>
<keyword evidence="2" id="KW-1185">Reference proteome</keyword>
<dbReference type="EMBL" id="SLXT01000021">
    <property type="protein sequence ID" value="TCP62513.1"/>
    <property type="molecule type" value="Genomic_DNA"/>
</dbReference>
<comment type="caution">
    <text evidence="1">The sequence shown here is derived from an EMBL/GenBank/DDBJ whole genome shotgun (WGS) entry which is preliminary data.</text>
</comment>